<proteinExistence type="predicted"/>
<dbReference type="EMBL" id="JAEAOA010001656">
    <property type="protein sequence ID" value="KAK3584313.1"/>
    <property type="molecule type" value="Genomic_DNA"/>
</dbReference>
<dbReference type="GO" id="GO:0002052">
    <property type="term" value="P:positive regulation of neuroblast proliferation"/>
    <property type="evidence" value="ECO:0007669"/>
    <property type="project" value="TreeGrafter"/>
</dbReference>
<dbReference type="GO" id="GO:0045202">
    <property type="term" value="C:synapse"/>
    <property type="evidence" value="ECO:0007669"/>
    <property type="project" value="TreeGrafter"/>
</dbReference>
<dbReference type="InterPro" id="IPR016187">
    <property type="entry name" value="CTDL_fold"/>
</dbReference>
<keyword evidence="2" id="KW-0964">Secreted</keyword>
<evidence type="ECO:0000256" key="4">
    <source>
        <dbReference type="ARBA" id="ARBA00023157"/>
    </source>
</evidence>
<name>A0AAE0S350_9BIVA</name>
<reference evidence="6" key="3">
    <citation type="submission" date="2023-05" db="EMBL/GenBank/DDBJ databases">
        <authorList>
            <person name="Smith C.H."/>
        </authorList>
    </citation>
    <scope>NUCLEOTIDE SEQUENCE</scope>
    <source>
        <strain evidence="6">CHS0354</strain>
        <tissue evidence="6">Mantle</tissue>
    </source>
</reference>
<feature type="domain" description="Link" evidence="5">
    <location>
        <begin position="195"/>
        <end position="282"/>
    </location>
</feature>
<comment type="caution">
    <text evidence="6">The sequence shown here is derived from an EMBL/GenBank/DDBJ whole genome shotgun (WGS) entry which is preliminary data.</text>
</comment>
<dbReference type="Pfam" id="PF00193">
    <property type="entry name" value="Xlink"/>
    <property type="match status" value="3"/>
</dbReference>
<gene>
    <name evidence="6" type="ORF">CHS0354_027437</name>
</gene>
<keyword evidence="4" id="KW-1015">Disulfide bond</keyword>
<evidence type="ECO:0000259" key="5">
    <source>
        <dbReference type="PROSITE" id="PS50963"/>
    </source>
</evidence>
<dbReference type="SUPFAM" id="SSF56436">
    <property type="entry name" value="C-type lectin-like"/>
    <property type="match status" value="3"/>
</dbReference>
<dbReference type="InterPro" id="IPR016186">
    <property type="entry name" value="C-type_lectin-like/link_sf"/>
</dbReference>
<reference evidence="6" key="2">
    <citation type="journal article" date="2021" name="Genome Biol. Evol.">
        <title>Developing a high-quality reference genome for a parasitic bivalve with doubly uniparental inheritance (Bivalvia: Unionida).</title>
        <authorList>
            <person name="Smith C.H."/>
        </authorList>
    </citation>
    <scope>NUCLEOTIDE SEQUENCE</scope>
    <source>
        <strain evidence="6">CHS0354</strain>
        <tissue evidence="6">Mantle</tissue>
    </source>
</reference>
<dbReference type="PANTHER" id="PTHR22804:SF54">
    <property type="match status" value="1"/>
</dbReference>
<keyword evidence="7" id="KW-1185">Reference proteome</keyword>
<protein>
    <recommendedName>
        <fullName evidence="5">Link domain-containing protein</fullName>
    </recommendedName>
</protein>
<dbReference type="PROSITE" id="PS50963">
    <property type="entry name" value="LINK_2"/>
    <property type="match status" value="3"/>
</dbReference>
<dbReference type="GO" id="GO:0005615">
    <property type="term" value="C:extracellular space"/>
    <property type="evidence" value="ECO:0007669"/>
    <property type="project" value="TreeGrafter"/>
</dbReference>
<dbReference type="PANTHER" id="PTHR22804">
    <property type="entry name" value="AGGRECAN/VERSICAN PROTEOGLYCAN"/>
    <property type="match status" value="1"/>
</dbReference>
<dbReference type="SMART" id="SM00445">
    <property type="entry name" value="LINK"/>
    <property type="match status" value="2"/>
</dbReference>
<reference evidence="6" key="1">
    <citation type="journal article" date="2021" name="Genome Biol. Evol.">
        <title>A High-Quality Reference Genome for a Parasitic Bivalve with Doubly Uniparental Inheritance (Bivalvia: Unionida).</title>
        <authorList>
            <person name="Smith C.H."/>
        </authorList>
    </citation>
    <scope>NUCLEOTIDE SEQUENCE</scope>
    <source>
        <strain evidence="6">CHS0354</strain>
    </source>
</reference>
<accession>A0AAE0S350</accession>
<dbReference type="Gene3D" id="3.10.100.10">
    <property type="entry name" value="Mannose-Binding Protein A, subunit A"/>
    <property type="match status" value="3"/>
</dbReference>
<dbReference type="GO" id="GO:0072534">
    <property type="term" value="C:perineuronal net"/>
    <property type="evidence" value="ECO:0007669"/>
    <property type="project" value="TreeGrafter"/>
</dbReference>
<dbReference type="InterPro" id="IPR000538">
    <property type="entry name" value="Link_dom"/>
</dbReference>
<dbReference type="AlphaFoldDB" id="A0AAE0S350"/>
<keyword evidence="3" id="KW-0677">Repeat</keyword>
<dbReference type="GO" id="GO:0005540">
    <property type="term" value="F:hyaluronic acid binding"/>
    <property type="evidence" value="ECO:0007669"/>
    <property type="project" value="InterPro"/>
</dbReference>
<feature type="domain" description="Link" evidence="5">
    <location>
        <begin position="1"/>
        <end position="76"/>
    </location>
</feature>
<organism evidence="6 7">
    <name type="scientific">Potamilus streckersoni</name>
    <dbReference type="NCBI Taxonomy" id="2493646"/>
    <lineage>
        <taxon>Eukaryota</taxon>
        <taxon>Metazoa</taxon>
        <taxon>Spiralia</taxon>
        <taxon>Lophotrochozoa</taxon>
        <taxon>Mollusca</taxon>
        <taxon>Bivalvia</taxon>
        <taxon>Autobranchia</taxon>
        <taxon>Heteroconchia</taxon>
        <taxon>Palaeoheterodonta</taxon>
        <taxon>Unionida</taxon>
        <taxon>Unionoidea</taxon>
        <taxon>Unionidae</taxon>
        <taxon>Ambleminae</taxon>
        <taxon>Lampsilini</taxon>
        <taxon>Potamilus</taxon>
    </lineage>
</organism>
<evidence type="ECO:0000313" key="7">
    <source>
        <dbReference type="Proteomes" id="UP001195483"/>
    </source>
</evidence>
<dbReference type="Proteomes" id="UP001195483">
    <property type="component" value="Unassembled WGS sequence"/>
</dbReference>
<evidence type="ECO:0000313" key="6">
    <source>
        <dbReference type="EMBL" id="KAK3584313.1"/>
    </source>
</evidence>
<dbReference type="GO" id="GO:0010001">
    <property type="term" value="P:glial cell differentiation"/>
    <property type="evidence" value="ECO:0007669"/>
    <property type="project" value="TreeGrafter"/>
</dbReference>
<dbReference type="GO" id="GO:0007155">
    <property type="term" value="P:cell adhesion"/>
    <property type="evidence" value="ECO:0007669"/>
    <property type="project" value="InterPro"/>
</dbReference>
<sequence length="293" mass="32351">MDFNAATAFCQSRGTYIATFEDLEAAYHHGYERCGCGWAANGISYIVVQEANNNCQSTIGISQCSLESDRGVFCRRPTPVFLSKDPRDDYKMTLDEAKQHCKGKGTRLATYEDLLHAYHLGYEICSCGLVDNGLAYAITQTPNHACMTSVGVVKCSSPMSWNAFCRSSEDVTENHPFSSSAEASFALSGRQFAIASKRVIYYSSNYNMDYNAATAFCQSRGTYIATFEDLLTAYHHGYERFNCGWAANGISYLVIQQAIDGYTASGVVKCSSESHRGVYCRRPTPGTYSSTHH</sequence>
<evidence type="ECO:0000256" key="3">
    <source>
        <dbReference type="ARBA" id="ARBA00022737"/>
    </source>
</evidence>
<comment type="subcellular location">
    <subcellularLocation>
        <location evidence="1">Secreted</location>
    </subcellularLocation>
</comment>
<evidence type="ECO:0000256" key="1">
    <source>
        <dbReference type="ARBA" id="ARBA00004613"/>
    </source>
</evidence>
<evidence type="ECO:0000256" key="2">
    <source>
        <dbReference type="ARBA" id="ARBA00022525"/>
    </source>
</evidence>
<feature type="domain" description="Link" evidence="5">
    <location>
        <begin position="79"/>
        <end position="167"/>
    </location>
</feature>
<dbReference type="InterPro" id="IPR050691">
    <property type="entry name" value="Hyaluronan_bind_Proteoglycan"/>
</dbReference>